<name>A0A1S2LC88_9BACI</name>
<sequence>MINPKIFISLHVNWSKNKNLRGPVVIYQVSGESYHIAQIIQDHLNNYYGIKKPILKGNPYFLMKKLDMPSTIVELGYISNHKDFKILTEESSQDELVAAIVSAIEEYFLLYPAESE</sequence>
<feature type="domain" description="MurNAc-LAA" evidence="2">
    <location>
        <begin position="4"/>
        <end position="105"/>
    </location>
</feature>
<evidence type="ECO:0000259" key="2">
    <source>
        <dbReference type="SMART" id="SM00646"/>
    </source>
</evidence>
<dbReference type="Pfam" id="PF01520">
    <property type="entry name" value="Amidase_3"/>
    <property type="match status" value="1"/>
</dbReference>
<evidence type="ECO:0000313" key="3">
    <source>
        <dbReference type="EMBL" id="OIJ09357.1"/>
    </source>
</evidence>
<protein>
    <recommendedName>
        <fullName evidence="2">MurNAc-LAA domain-containing protein</fullName>
    </recommendedName>
</protein>
<dbReference type="Proteomes" id="UP000180098">
    <property type="component" value="Unassembled WGS sequence"/>
</dbReference>
<dbReference type="PANTHER" id="PTHR30404:SF0">
    <property type="entry name" value="N-ACETYLMURAMOYL-L-ALANINE AMIDASE AMIC"/>
    <property type="match status" value="1"/>
</dbReference>
<dbReference type="EMBL" id="MLQQ01000045">
    <property type="protein sequence ID" value="OIJ09357.1"/>
    <property type="molecule type" value="Genomic_DNA"/>
</dbReference>
<keyword evidence="1" id="KW-0378">Hydrolase</keyword>
<organism evidence="3 4">
    <name type="scientific">Anaerobacillus arseniciselenatis</name>
    <dbReference type="NCBI Taxonomy" id="85682"/>
    <lineage>
        <taxon>Bacteria</taxon>
        <taxon>Bacillati</taxon>
        <taxon>Bacillota</taxon>
        <taxon>Bacilli</taxon>
        <taxon>Bacillales</taxon>
        <taxon>Bacillaceae</taxon>
        <taxon>Anaerobacillus</taxon>
    </lineage>
</organism>
<reference evidence="3 4" key="1">
    <citation type="submission" date="2016-10" db="EMBL/GenBank/DDBJ databases">
        <title>Draft genome sequences of four alkaliphilic bacteria belonging to the Anaerobacillus genus.</title>
        <authorList>
            <person name="Bassil N.M."/>
            <person name="Lloyd J.R."/>
        </authorList>
    </citation>
    <scope>NUCLEOTIDE SEQUENCE [LARGE SCALE GENOMIC DNA]</scope>
    <source>
        <strain evidence="3 4">DSM 15340</strain>
    </source>
</reference>
<dbReference type="GO" id="GO:0008745">
    <property type="term" value="F:N-acetylmuramoyl-L-alanine amidase activity"/>
    <property type="evidence" value="ECO:0007669"/>
    <property type="project" value="InterPro"/>
</dbReference>
<dbReference type="GO" id="GO:0009253">
    <property type="term" value="P:peptidoglycan catabolic process"/>
    <property type="evidence" value="ECO:0007669"/>
    <property type="project" value="InterPro"/>
</dbReference>
<gene>
    <name evidence="3" type="ORF">BKP35_16970</name>
</gene>
<dbReference type="AlphaFoldDB" id="A0A1S2LC88"/>
<dbReference type="Gene3D" id="3.40.630.40">
    <property type="entry name" value="Zn-dependent exopeptidases"/>
    <property type="match status" value="1"/>
</dbReference>
<dbReference type="SUPFAM" id="SSF53187">
    <property type="entry name" value="Zn-dependent exopeptidases"/>
    <property type="match status" value="1"/>
</dbReference>
<dbReference type="CDD" id="cd02696">
    <property type="entry name" value="MurNAc-LAA"/>
    <property type="match status" value="1"/>
</dbReference>
<proteinExistence type="predicted"/>
<accession>A0A1S2LC88</accession>
<dbReference type="GO" id="GO:0030288">
    <property type="term" value="C:outer membrane-bounded periplasmic space"/>
    <property type="evidence" value="ECO:0007669"/>
    <property type="project" value="TreeGrafter"/>
</dbReference>
<keyword evidence="4" id="KW-1185">Reference proteome</keyword>
<evidence type="ECO:0000256" key="1">
    <source>
        <dbReference type="ARBA" id="ARBA00022801"/>
    </source>
</evidence>
<comment type="caution">
    <text evidence="3">The sequence shown here is derived from an EMBL/GenBank/DDBJ whole genome shotgun (WGS) entry which is preliminary data.</text>
</comment>
<dbReference type="SMART" id="SM00646">
    <property type="entry name" value="Ami_3"/>
    <property type="match status" value="1"/>
</dbReference>
<dbReference type="InterPro" id="IPR050695">
    <property type="entry name" value="N-acetylmuramoyl_amidase_3"/>
</dbReference>
<evidence type="ECO:0000313" key="4">
    <source>
        <dbReference type="Proteomes" id="UP000180098"/>
    </source>
</evidence>
<dbReference type="PANTHER" id="PTHR30404">
    <property type="entry name" value="N-ACETYLMURAMOYL-L-ALANINE AMIDASE"/>
    <property type="match status" value="1"/>
</dbReference>
<dbReference type="InterPro" id="IPR002508">
    <property type="entry name" value="MurNAc-LAA_cat"/>
</dbReference>